<comment type="caution">
    <text evidence="4">The sequence shown here is derived from an EMBL/GenBank/DDBJ whole genome shotgun (WGS) entry which is preliminary data.</text>
</comment>
<dbReference type="Gene3D" id="2.40.50.1020">
    <property type="entry name" value="LytTr DNA-binding domain"/>
    <property type="match status" value="1"/>
</dbReference>
<evidence type="ECO:0000259" key="3">
    <source>
        <dbReference type="PROSITE" id="PS50930"/>
    </source>
</evidence>
<evidence type="ECO:0000259" key="2">
    <source>
        <dbReference type="PROSITE" id="PS50110"/>
    </source>
</evidence>
<dbReference type="PROSITE" id="PS50110">
    <property type="entry name" value="RESPONSE_REGULATORY"/>
    <property type="match status" value="1"/>
</dbReference>
<keyword evidence="4" id="KW-0238">DNA-binding</keyword>
<gene>
    <name evidence="4" type="ORF">DRW42_12715</name>
</gene>
<keyword evidence="1" id="KW-0597">Phosphoprotein</keyword>
<keyword evidence="5" id="KW-1185">Reference proteome</keyword>
<dbReference type="PANTHER" id="PTHR37299">
    <property type="entry name" value="TRANSCRIPTIONAL REGULATOR-RELATED"/>
    <property type="match status" value="1"/>
</dbReference>
<evidence type="ECO:0000313" key="4">
    <source>
        <dbReference type="EMBL" id="RBQ06644.1"/>
    </source>
</evidence>
<dbReference type="OrthoDB" id="9787344at2"/>
<organism evidence="4 5">
    <name type="scientific">Pedobacter miscanthi</name>
    <dbReference type="NCBI Taxonomy" id="2259170"/>
    <lineage>
        <taxon>Bacteria</taxon>
        <taxon>Pseudomonadati</taxon>
        <taxon>Bacteroidota</taxon>
        <taxon>Sphingobacteriia</taxon>
        <taxon>Sphingobacteriales</taxon>
        <taxon>Sphingobacteriaceae</taxon>
        <taxon>Pedobacter</taxon>
    </lineage>
</organism>
<dbReference type="Pfam" id="PF04397">
    <property type="entry name" value="LytTR"/>
    <property type="match status" value="1"/>
</dbReference>
<feature type="modified residue" description="4-aspartylphosphate" evidence="1">
    <location>
        <position position="53"/>
    </location>
</feature>
<dbReference type="PROSITE" id="PS50930">
    <property type="entry name" value="HTH_LYTTR"/>
    <property type="match status" value="1"/>
</dbReference>
<dbReference type="AlphaFoldDB" id="A0A366L010"/>
<dbReference type="SMART" id="SM00448">
    <property type="entry name" value="REC"/>
    <property type="match status" value="1"/>
</dbReference>
<dbReference type="Pfam" id="PF00072">
    <property type="entry name" value="Response_reg"/>
    <property type="match status" value="1"/>
</dbReference>
<dbReference type="InterPro" id="IPR001789">
    <property type="entry name" value="Sig_transdc_resp-reg_receiver"/>
</dbReference>
<feature type="domain" description="HTH LytTR-type" evidence="3">
    <location>
        <begin position="143"/>
        <end position="230"/>
    </location>
</feature>
<evidence type="ECO:0000256" key="1">
    <source>
        <dbReference type="PROSITE-ProRule" id="PRU00169"/>
    </source>
</evidence>
<dbReference type="InterPro" id="IPR011006">
    <property type="entry name" value="CheY-like_superfamily"/>
</dbReference>
<name>A0A366L010_9SPHI</name>
<protein>
    <submittedName>
        <fullName evidence="4">DNA-binding response regulator</fullName>
    </submittedName>
</protein>
<feature type="domain" description="Response regulatory" evidence="2">
    <location>
        <begin position="2"/>
        <end position="114"/>
    </location>
</feature>
<dbReference type="SUPFAM" id="SSF52172">
    <property type="entry name" value="CheY-like"/>
    <property type="match status" value="1"/>
</dbReference>
<evidence type="ECO:0000313" key="5">
    <source>
        <dbReference type="Proteomes" id="UP000252081"/>
    </source>
</evidence>
<dbReference type="GO" id="GO:0000156">
    <property type="term" value="F:phosphorelay response regulator activity"/>
    <property type="evidence" value="ECO:0007669"/>
    <property type="project" value="InterPro"/>
</dbReference>
<sequence>MNCLIVDDQKIFRTVLKRMFELDSALVLAGECNDAIEAHQLVAEKQIDLIFLDIRMPGMSGLEFAKILEDKRPLIIFTTSIAEHAAEAFDLNVVDFLLKPISPSRFLKAVEKAKEIFSNQSIAVDGNMSDYVFIRHSNIISRLKLTDILFFEATGDYVKVHTTKQQYSIHSSLKTIEQKLPQNVFLRVHRSFIINLNKIDTAEGKTLVINHNLIPVSETYRADLNKRMTFL</sequence>
<dbReference type="SMART" id="SM00850">
    <property type="entry name" value="LytTR"/>
    <property type="match status" value="1"/>
</dbReference>
<dbReference type="InterPro" id="IPR007492">
    <property type="entry name" value="LytTR_DNA-bd_dom"/>
</dbReference>
<dbReference type="GO" id="GO:0003677">
    <property type="term" value="F:DNA binding"/>
    <property type="evidence" value="ECO:0007669"/>
    <property type="project" value="UniProtKB-KW"/>
</dbReference>
<reference evidence="4 5" key="1">
    <citation type="submission" date="2018-07" db="EMBL/GenBank/DDBJ databases">
        <title>A draft genome of a endophytic bacteria, a new species of Pedobacter.</title>
        <authorList>
            <person name="Zhang Z.D."/>
            <person name="Chen Z.J."/>
        </authorList>
    </citation>
    <scope>NUCLEOTIDE SEQUENCE [LARGE SCALE GENOMIC DNA]</scope>
    <source>
        <strain evidence="4 5">RS10</strain>
    </source>
</reference>
<dbReference type="Gene3D" id="3.40.50.2300">
    <property type="match status" value="1"/>
</dbReference>
<dbReference type="EMBL" id="QNQU01000010">
    <property type="protein sequence ID" value="RBQ06644.1"/>
    <property type="molecule type" value="Genomic_DNA"/>
</dbReference>
<accession>A0A366L010</accession>
<dbReference type="Proteomes" id="UP000252081">
    <property type="component" value="Unassembled WGS sequence"/>
</dbReference>
<dbReference type="InterPro" id="IPR046947">
    <property type="entry name" value="LytR-like"/>
</dbReference>
<dbReference type="PANTHER" id="PTHR37299:SF1">
    <property type="entry name" value="STAGE 0 SPORULATION PROTEIN A HOMOLOG"/>
    <property type="match status" value="1"/>
</dbReference>
<proteinExistence type="predicted"/>
<dbReference type="RefSeq" id="WP_113949205.1">
    <property type="nucleotide sequence ID" value="NZ_QNQU01000010.1"/>
</dbReference>